<dbReference type="Gene3D" id="1.25.40.10">
    <property type="entry name" value="Tetratricopeptide repeat domain"/>
    <property type="match status" value="2"/>
</dbReference>
<dbReference type="OrthoDB" id="6718656at2759"/>
<feature type="repeat" description="ANK" evidence="16">
    <location>
        <begin position="1947"/>
        <end position="1979"/>
    </location>
</feature>
<evidence type="ECO:0000256" key="10">
    <source>
        <dbReference type="ARBA" id="ARBA00023043"/>
    </source>
</evidence>
<keyword evidence="9" id="KW-0638">Presynaptic neurotoxin</keyword>
<evidence type="ECO:0000256" key="14">
    <source>
        <dbReference type="ARBA" id="ARBA00049715"/>
    </source>
</evidence>
<feature type="repeat" description="ANK" evidence="16">
    <location>
        <begin position="1675"/>
        <end position="1707"/>
    </location>
</feature>
<evidence type="ECO:0000256" key="2">
    <source>
        <dbReference type="ARBA" id="ARBA00004613"/>
    </source>
</evidence>
<keyword evidence="3" id="KW-0268">Exocytosis</keyword>
<evidence type="ECO:0000256" key="3">
    <source>
        <dbReference type="ARBA" id="ARBA00022483"/>
    </source>
</evidence>
<feature type="repeat" description="ANK" evidence="16">
    <location>
        <begin position="1418"/>
        <end position="1450"/>
    </location>
</feature>
<feature type="repeat" description="ANK" evidence="16">
    <location>
        <begin position="2105"/>
        <end position="2137"/>
    </location>
</feature>
<gene>
    <name evidence="18" type="primary">ANK3_0</name>
    <name evidence="18" type="ORF">AVEN_205896_1</name>
</gene>
<comment type="subcellular location">
    <subcellularLocation>
        <location evidence="2">Secreted</location>
    </subcellularLocation>
    <subcellularLocation>
        <location evidence="1">Target cell membrane</location>
    </subcellularLocation>
</comment>
<keyword evidence="12" id="KW-1053">Target membrane</keyword>
<proteinExistence type="inferred from homology"/>
<comment type="subunit">
    <text evidence="14">Homotetramer in membranes.</text>
</comment>
<dbReference type="Pfam" id="PF00023">
    <property type="entry name" value="Ank"/>
    <property type="match status" value="1"/>
</dbReference>
<keyword evidence="19" id="KW-1185">Reference proteome</keyword>
<keyword evidence="10 16" id="KW-0040">ANK repeat</keyword>
<keyword evidence="4" id="KW-0964">Secreted</keyword>
<evidence type="ECO:0000256" key="9">
    <source>
        <dbReference type="ARBA" id="ARBA00023028"/>
    </source>
</evidence>
<keyword evidence="6" id="KW-0800">Toxin</keyword>
<feature type="repeat" description="ANK" evidence="16">
    <location>
        <begin position="2013"/>
        <end position="2045"/>
    </location>
</feature>
<dbReference type="Pfam" id="PF13424">
    <property type="entry name" value="TPR_12"/>
    <property type="match status" value="1"/>
</dbReference>
<feature type="repeat" description="ANK" evidence="16">
    <location>
        <begin position="1185"/>
        <end position="1217"/>
    </location>
</feature>
<dbReference type="InterPro" id="IPR036770">
    <property type="entry name" value="Ankyrin_rpt-contain_sf"/>
</dbReference>
<evidence type="ECO:0000256" key="8">
    <source>
        <dbReference type="ARBA" id="ARBA00022737"/>
    </source>
</evidence>
<dbReference type="SMART" id="SM00028">
    <property type="entry name" value="TPR"/>
    <property type="match status" value="6"/>
</dbReference>
<feature type="repeat" description="ANK" evidence="16">
    <location>
        <begin position="1352"/>
        <end position="1384"/>
    </location>
</feature>
<accession>A0A4Y2M6H8</accession>
<dbReference type="Pfam" id="PF12796">
    <property type="entry name" value="Ank_2"/>
    <property type="match status" value="9"/>
</dbReference>
<dbReference type="PROSITE" id="PS50088">
    <property type="entry name" value="ANK_REPEAT"/>
    <property type="match status" value="20"/>
</dbReference>
<evidence type="ECO:0000256" key="5">
    <source>
        <dbReference type="ARBA" id="ARBA00022537"/>
    </source>
</evidence>
<dbReference type="GO" id="GO:0044218">
    <property type="term" value="C:other organism cell membrane"/>
    <property type="evidence" value="ECO:0007669"/>
    <property type="project" value="UniProtKB-KW"/>
</dbReference>
<keyword evidence="11" id="KW-0472">Membrane</keyword>
<feature type="repeat" description="ANK" evidence="16">
    <location>
        <begin position="1642"/>
        <end position="1674"/>
    </location>
</feature>
<dbReference type="GO" id="GO:0044231">
    <property type="term" value="C:host cell presynaptic membrane"/>
    <property type="evidence" value="ECO:0007669"/>
    <property type="project" value="UniProtKB-KW"/>
</dbReference>
<feature type="compositionally biased region" description="Basic and acidic residues" evidence="17">
    <location>
        <begin position="985"/>
        <end position="996"/>
    </location>
</feature>
<name>A0A4Y2M6H8_ARAVE</name>
<feature type="repeat" description="ANK" evidence="16">
    <location>
        <begin position="1914"/>
        <end position="1946"/>
    </location>
</feature>
<dbReference type="PRINTS" id="PR01415">
    <property type="entry name" value="ANKYRIN"/>
</dbReference>
<keyword evidence="5" id="KW-1052">Target cell membrane</keyword>
<evidence type="ECO:0000256" key="15">
    <source>
        <dbReference type="ARBA" id="ARBA00049811"/>
    </source>
</evidence>
<feature type="repeat" description="ANK" evidence="16">
    <location>
        <begin position="1512"/>
        <end position="1544"/>
    </location>
</feature>
<dbReference type="Pfam" id="PF13374">
    <property type="entry name" value="TPR_10"/>
    <property type="match status" value="2"/>
</dbReference>
<dbReference type="PANTHER" id="PTHR24198">
    <property type="entry name" value="ANKYRIN REPEAT AND PROTEIN KINASE DOMAIN-CONTAINING PROTEIN"/>
    <property type="match status" value="1"/>
</dbReference>
<reference evidence="18 19" key="1">
    <citation type="journal article" date="2019" name="Sci. Rep.">
        <title>Orb-weaving spider Araneus ventricosus genome elucidates the spidroin gene catalogue.</title>
        <authorList>
            <person name="Kono N."/>
            <person name="Nakamura H."/>
            <person name="Ohtoshi R."/>
            <person name="Moran D.A.P."/>
            <person name="Shinohara A."/>
            <person name="Yoshida Y."/>
            <person name="Fujiwara M."/>
            <person name="Mori M."/>
            <person name="Tomita M."/>
            <person name="Arakawa K."/>
        </authorList>
    </citation>
    <scope>NUCLEOTIDE SEQUENCE [LARGE SCALE GENOMIC DNA]</scope>
</reference>
<feature type="repeat" description="ANK" evidence="16">
    <location>
        <begin position="1773"/>
        <end position="1795"/>
    </location>
</feature>
<dbReference type="GO" id="GO:0006887">
    <property type="term" value="P:exocytosis"/>
    <property type="evidence" value="ECO:0007669"/>
    <property type="project" value="UniProtKB-KW"/>
</dbReference>
<feature type="repeat" description="ANK" evidence="16">
    <location>
        <begin position="1708"/>
        <end position="1740"/>
    </location>
</feature>
<evidence type="ECO:0000256" key="11">
    <source>
        <dbReference type="ARBA" id="ARBA00023136"/>
    </source>
</evidence>
<evidence type="ECO:0000313" key="19">
    <source>
        <dbReference type="Proteomes" id="UP000499080"/>
    </source>
</evidence>
<comment type="similarity">
    <text evidence="13">Belongs to the cationic peptide 01 (latrotoxin) family. 03 (alpha-latrotoxin) subfamily.</text>
</comment>
<feature type="repeat" description="ANK" evidence="16">
    <location>
        <begin position="1980"/>
        <end position="2012"/>
    </location>
</feature>
<comment type="caution">
    <text evidence="18">The sequence shown here is derived from an EMBL/GenBank/DDBJ whole genome shotgun (WGS) entry which is preliminary data.</text>
</comment>
<dbReference type="SMART" id="SM00248">
    <property type="entry name" value="ANK"/>
    <property type="match status" value="30"/>
</dbReference>
<feature type="repeat" description="ANK" evidence="16">
    <location>
        <begin position="1319"/>
        <end position="1351"/>
    </location>
</feature>
<keyword evidence="7" id="KW-0528">Neurotoxin</keyword>
<evidence type="ECO:0000256" key="12">
    <source>
        <dbReference type="ARBA" id="ARBA00023298"/>
    </source>
</evidence>
<sequence length="2583" mass="293626">MGGLLSVVDVSPLRWFQRSFGYTQILPLTLKSKEALLKEFCECDEVSAKNFYCQLLTEIKLAVSNDDFESFKILIDVLNSINTYKIPEKVHNYKLYAYDILGNINLIILACKSAALRVLEHLLSGENHLYDLPFLADRSSILPEDTDKDGHNAFYYAIRSNATNLLKMLIEKWPNSYFGENPDAMDDILSNEYNELMIRKVHLSKDMELYIKKILVDFRFFHDNTAKKATQNSTEIQDRKTLFMTRIDFVLEKIAHIKDQFWSTDTDEQFIIEAKFIAKNIHMLKSQFVETNFTYDKLPWGEMEFCLIIFIRACMNSFELDPLYHFVLNKKRVLMHLQNFSDRLRIVKEELATLDFDEIPKLKLKREEVIESRGNAIFKNLYDDFAQVRDLYTLETIRKHVDLALSTDVTQKDGQLLIVRVLQVIGENFKNTLHSPKLTDGTAQLLFSALQSGTKDTISRLRDALSHVEALSVRSEIEENAHSFFSDLQTDIAQMNKVLVDVIRKNKAAIIKNVFNEIKECKSFDGVKEILDRNHISAQSFEKELEESKNLNMSDMEQFEMLISQLHMETDKEISFSKEVLRQTRDMLQGKHVQTYNDASIPHIITLLTYSLWNENSEPLPYEIGEIVPFSMDFKLFEKVLADICFKNELKEIKFALESVQWEQFPEIKKILSQITEIGNENPINVKDIEELSKLVAHLEEKNEKKSKYEKEIFHKIYGMIKCEKSRLKGMQEDFSDLISFFMDVISMKKEQCSDVDLCNLIQNIQTKFSFLSQSSNLNILMDQLYFILRSISSQIGPEISRGGASLRKTILTIFNFVEFRMGQIKLIKEFRHMLQSDQKMKHRKTKGFDKGLEDQFTGKLDLLEKFVKDNHIDETSTEKFKSCEKDPKLKSLIEMLLLDSMTTLECLPNYLAHNPFYLDTVYPVVNGKNLRNHIAHGNTLVSILIGDEFTNVLLNVKKSITTKFNIDEIKDQLQKAQNQTGKKTKNDPNKLKNSQDKNVSTNVGKEKKKTEKQTGKKAKSDPTKVAQDRNLSPNNDQEENKTDKQTGKKAKNNPFKLEKSQLSTNIDQVENKTGKQISIKEKNYPLTLKESSERSLTAEADQEKKQTAKKIKIDTGKLKERQEYDKQIGKKIKNNPIKLKKSAERDVLNVKQQQELFIALSEGSMLKVMKFIRKGADIGGLDLKSWTSLHFAAKGPSLEVLKFVLHCNPDPNVRNVSLQTALHIAAIHGRPVIVEHLVQVAKIPVDDRDIDGKTPLHHACENGRLDAAKCLLKHKAKTTSKDLSGYYPLHYAIAKNHIEVANFLMEKEYNVDAVTGPSGLTALHIAAGKGLLNVIDSLLKRNADVDSLTDMHIVPLHYAAKGGHVEVVKYLIGKGAKVNAESVDGLTPLHWAVETGNKEIVDVLLLEGTDVNATCLNGLSPLSLAAKGGHSSIAKVLIDNGANVETASFETNPLSFAAHFGHYECAEMLMQKTDNTTKISALHEATINGHLDIVELLAGEVSNINAVYNGTDFTTLHLAAAEGHNDIIKFLFNTSCDINVKAGGSKPKRILSTGNQAFSDLIDTPIDEGVRISDITGNGQTALHLCARNGHRDTVQLLLQLKADIGIKDDFGRTSLHIMIMKDMADILMEENAKVNIPDCGEFTALHLAAGKGNIEFIDYCIKNGCEVNSTGTTGLTPLHIAVAWNQKDAAEHLLAIGANIDVVSDEGYTAVAAAIEQNNKELFELLLNKKAKMSAEEEREYMLTSVRNGHEDIVEYFIFRNPENVAANPVNDQYPLHVAVQFGHLNIVKKLLKELDKKEDIKKKEINLINQRFMTPLLNAVALDFCEIAYLLLSKEADPNIPTPEGFMPIHVAIMKGCTKMLEILLKFKAKVLVNVPTGNSTIELAIQFNNLEHVEILLQHPEIDVNAKDYSGCNLLHKAASNGSLEIVKHLVDKNADVNAKDSKGAKPIHYAALRGHQDIVQYFMELGLSINERGGRNWSLLHYAASRNHSGICKFLMENNLNVNVTDAQGNTALHIAAQMGQIDVLHTLLQNESHYDIHNQSNKTPLDVTGWENLRIKTSLTLIQNLFTTVQKNELKKTEVLLHEGIKFSEFGYANIKNSKNNALIHYAAWKGYEEIVNILLKYKAEVNITSENGSTALHYACKFSHFKIARILLHNGAIFEAQCKDKKIPVEYATDETIIHLLKFMKEMFDRTQNGDISVLENLKEIGDLDTAKAMMRAKNIDGRNLASLSIVSNHPKAEQFNELFQNDTFIPLKMAEIFYEQGQYKESLNEYNTILKKRIDLFGEDNPGVWDIQVKMSAIHIYQGNYDKALSLAKHVYEKCKHMLGRFRKETLAAKTQLALILGHKGQKQQAINILEEVSNKQRETLGLFHTETLTTLTYMMQLLYDINTLEKPLEICEEILLAFNVCPQVCWWVWGVENTKGNILSKQGKHEEAMKMFVKIYERQKRMPGLFHSDISQTLYNIAVLFQLMGKEEESLEVFKNVLNSQIFILGEEHPNSLQTRYCIANVLFSQRKFYEALKIYEEDFEKRKAILGEDNPEIVQTRQRINFINFKLKSHFLEIDLKWKFKTLPALYEP</sequence>
<keyword evidence="8" id="KW-0677">Repeat</keyword>
<feature type="repeat" description="ANK" evidence="16">
    <location>
        <begin position="2138"/>
        <end position="2170"/>
    </location>
</feature>
<evidence type="ECO:0000256" key="4">
    <source>
        <dbReference type="ARBA" id="ARBA00022525"/>
    </source>
</evidence>
<feature type="compositionally biased region" description="Basic and acidic residues" evidence="17">
    <location>
        <begin position="1005"/>
        <end position="1023"/>
    </location>
</feature>
<evidence type="ECO:0000256" key="7">
    <source>
        <dbReference type="ARBA" id="ARBA00022699"/>
    </source>
</evidence>
<dbReference type="GO" id="GO:0090729">
    <property type="term" value="F:toxin activity"/>
    <property type="evidence" value="ECO:0007669"/>
    <property type="project" value="UniProtKB-KW"/>
</dbReference>
<evidence type="ECO:0000256" key="1">
    <source>
        <dbReference type="ARBA" id="ARBA00004175"/>
    </source>
</evidence>
<dbReference type="Gene3D" id="1.25.40.20">
    <property type="entry name" value="Ankyrin repeat-containing domain"/>
    <property type="match status" value="7"/>
</dbReference>
<dbReference type="SUPFAM" id="SSF48452">
    <property type="entry name" value="TPR-like"/>
    <property type="match status" value="1"/>
</dbReference>
<evidence type="ECO:0000256" key="17">
    <source>
        <dbReference type="SAM" id="MobiDB-lite"/>
    </source>
</evidence>
<dbReference type="SUPFAM" id="SSF48403">
    <property type="entry name" value="Ankyrin repeat"/>
    <property type="match status" value="4"/>
</dbReference>
<feature type="repeat" description="ANK" evidence="16">
    <location>
        <begin position="1579"/>
        <end position="1611"/>
    </location>
</feature>
<evidence type="ECO:0000256" key="13">
    <source>
        <dbReference type="ARBA" id="ARBA00049657"/>
    </source>
</evidence>
<feature type="repeat" description="ANK" evidence="16">
    <location>
        <begin position="1385"/>
        <end position="1417"/>
    </location>
</feature>
<protein>
    <recommendedName>
        <fullName evidence="15">Alpha-latrotoxin</fullName>
    </recommendedName>
</protein>
<dbReference type="InterPro" id="IPR002110">
    <property type="entry name" value="Ankyrin_rpt"/>
</dbReference>
<feature type="region of interest" description="Disordered" evidence="17">
    <location>
        <begin position="978"/>
        <end position="1070"/>
    </location>
</feature>
<feature type="repeat" description="ANK" evidence="16">
    <location>
        <begin position="1285"/>
        <end position="1317"/>
    </location>
</feature>
<dbReference type="GO" id="GO:0005576">
    <property type="term" value="C:extracellular region"/>
    <property type="evidence" value="ECO:0007669"/>
    <property type="project" value="UniProtKB-SubCell"/>
</dbReference>
<dbReference type="InterPro" id="IPR019734">
    <property type="entry name" value="TPR_rpt"/>
</dbReference>
<evidence type="ECO:0000313" key="18">
    <source>
        <dbReference type="EMBL" id="GBN21247.1"/>
    </source>
</evidence>
<organism evidence="18 19">
    <name type="scientific">Araneus ventricosus</name>
    <name type="common">Orbweaver spider</name>
    <name type="synonym">Epeira ventricosa</name>
    <dbReference type="NCBI Taxonomy" id="182803"/>
    <lineage>
        <taxon>Eukaryota</taxon>
        <taxon>Metazoa</taxon>
        <taxon>Ecdysozoa</taxon>
        <taxon>Arthropoda</taxon>
        <taxon>Chelicerata</taxon>
        <taxon>Arachnida</taxon>
        <taxon>Araneae</taxon>
        <taxon>Araneomorphae</taxon>
        <taxon>Entelegynae</taxon>
        <taxon>Araneoidea</taxon>
        <taxon>Araneidae</taxon>
        <taxon>Araneus</taxon>
    </lineage>
</organism>
<dbReference type="PROSITE" id="PS50297">
    <property type="entry name" value="ANK_REP_REGION"/>
    <property type="match status" value="17"/>
</dbReference>
<dbReference type="Proteomes" id="UP000499080">
    <property type="component" value="Unassembled WGS sequence"/>
</dbReference>
<feature type="repeat" description="ANK" evidence="16">
    <location>
        <begin position="1252"/>
        <end position="1284"/>
    </location>
</feature>
<dbReference type="InterPro" id="IPR011990">
    <property type="entry name" value="TPR-like_helical_dom_sf"/>
</dbReference>
<evidence type="ECO:0000256" key="16">
    <source>
        <dbReference type="PROSITE-ProRule" id="PRU00023"/>
    </source>
</evidence>
<evidence type="ECO:0000256" key="6">
    <source>
        <dbReference type="ARBA" id="ARBA00022656"/>
    </source>
</evidence>
<dbReference type="PANTHER" id="PTHR24198:SF165">
    <property type="entry name" value="ANKYRIN REPEAT-CONTAINING PROTEIN-RELATED"/>
    <property type="match status" value="1"/>
</dbReference>
<dbReference type="EMBL" id="BGPR01006711">
    <property type="protein sequence ID" value="GBN21247.1"/>
    <property type="molecule type" value="Genomic_DNA"/>
</dbReference>
<feature type="repeat" description="ANK" evidence="16">
    <location>
        <begin position="1478"/>
        <end position="1510"/>
    </location>
</feature>